<organism evidence="2 3">
    <name type="scientific">Corynebacterium singulare</name>
    <dbReference type="NCBI Taxonomy" id="161899"/>
    <lineage>
        <taxon>Bacteria</taxon>
        <taxon>Bacillati</taxon>
        <taxon>Actinomycetota</taxon>
        <taxon>Actinomycetes</taxon>
        <taxon>Mycobacteriales</taxon>
        <taxon>Corynebacteriaceae</taxon>
        <taxon>Corynebacterium</taxon>
    </lineage>
</organism>
<dbReference type="EMBL" id="JAKRDF010000021">
    <property type="protein sequence ID" value="MCG7277194.1"/>
    <property type="molecule type" value="Genomic_DNA"/>
</dbReference>
<sequence>IEGHSITFELFGIPRHGGRLPFFPTQPGWISGVYQTGVRSGPGYTVAANTYGSPADLTADVLGAVEVLPAAPQVPAPPAAPTPQDLRDRACEELKRRVPSSSHVC</sequence>
<feature type="region of interest" description="Disordered" evidence="1">
    <location>
        <begin position="72"/>
        <end position="105"/>
    </location>
</feature>
<feature type="compositionally biased region" description="Basic and acidic residues" evidence="1">
    <location>
        <begin position="85"/>
        <end position="96"/>
    </location>
</feature>
<feature type="non-terminal residue" evidence="2">
    <location>
        <position position="1"/>
    </location>
</feature>
<keyword evidence="3" id="KW-1185">Reference proteome</keyword>
<protein>
    <submittedName>
        <fullName evidence="2">Uncharacterized protein</fullName>
    </submittedName>
</protein>
<feature type="compositionally biased region" description="Pro residues" evidence="1">
    <location>
        <begin position="72"/>
        <end position="81"/>
    </location>
</feature>
<evidence type="ECO:0000256" key="1">
    <source>
        <dbReference type="SAM" id="MobiDB-lite"/>
    </source>
</evidence>
<accession>A0ABS9PWV1</accession>
<evidence type="ECO:0000313" key="2">
    <source>
        <dbReference type="EMBL" id="MCG7277194.1"/>
    </source>
</evidence>
<evidence type="ECO:0000313" key="3">
    <source>
        <dbReference type="Proteomes" id="UP001521911"/>
    </source>
</evidence>
<proteinExistence type="predicted"/>
<reference evidence="2 3" key="1">
    <citation type="submission" date="2022-02" db="EMBL/GenBank/DDBJ databases">
        <title>Uncovering new skin microbiome diversity through culturing and metagenomics.</title>
        <authorList>
            <person name="Conlan S."/>
            <person name="Deming C."/>
            <person name="Nisc Comparative Sequencing Program N."/>
            <person name="Segre J.A."/>
        </authorList>
    </citation>
    <scope>NUCLEOTIDE SEQUENCE [LARGE SCALE GENOMIC DNA]</scope>
    <source>
        <strain evidence="2 3">ACRQV</strain>
    </source>
</reference>
<name>A0ABS9PWV1_9CORY</name>
<gene>
    <name evidence="2" type="ORF">MHK08_12065</name>
</gene>
<dbReference type="Proteomes" id="UP001521911">
    <property type="component" value="Unassembled WGS sequence"/>
</dbReference>
<comment type="caution">
    <text evidence="2">The sequence shown here is derived from an EMBL/GenBank/DDBJ whole genome shotgun (WGS) entry which is preliminary data.</text>
</comment>